<keyword evidence="2" id="KW-0732">Signal</keyword>
<dbReference type="InterPro" id="IPR032675">
    <property type="entry name" value="LRR_dom_sf"/>
</dbReference>
<evidence type="ECO:0000256" key="3">
    <source>
        <dbReference type="ARBA" id="ARBA00022737"/>
    </source>
</evidence>
<evidence type="ECO:0000256" key="1">
    <source>
        <dbReference type="ARBA" id="ARBA00022614"/>
    </source>
</evidence>
<dbReference type="Gene3D" id="3.80.10.10">
    <property type="entry name" value="Ribonuclease Inhibitor"/>
    <property type="match status" value="9"/>
</dbReference>
<dbReference type="InterPro" id="IPR050328">
    <property type="entry name" value="Dev_Immune_Receptor"/>
</dbReference>
<feature type="transmembrane region" description="Helical" evidence="5">
    <location>
        <begin position="1247"/>
        <end position="1269"/>
    </location>
</feature>
<dbReference type="Pfam" id="PF13855">
    <property type="entry name" value="LRR_8"/>
    <property type="match status" value="7"/>
</dbReference>
<dbReference type="Pfam" id="PF12799">
    <property type="entry name" value="LRR_4"/>
    <property type="match status" value="1"/>
</dbReference>
<dbReference type="SMART" id="SM00364">
    <property type="entry name" value="LRR_BAC"/>
    <property type="match status" value="11"/>
</dbReference>
<feature type="compositionally biased region" description="Low complexity" evidence="4">
    <location>
        <begin position="1191"/>
        <end position="1209"/>
    </location>
</feature>
<dbReference type="PROSITE" id="PS51450">
    <property type="entry name" value="LRR"/>
    <property type="match status" value="13"/>
</dbReference>
<dbReference type="InterPro" id="IPR025875">
    <property type="entry name" value="Leu-rich_rpt_4"/>
</dbReference>
<keyword evidence="5" id="KW-0472">Membrane</keyword>
<protein>
    <submittedName>
        <fullName evidence="6">Chaoptin</fullName>
    </submittedName>
</protein>
<reference evidence="6" key="1">
    <citation type="submission" date="2021-05" db="EMBL/GenBank/DDBJ databases">
        <authorList>
            <person name="Alioto T."/>
            <person name="Alioto T."/>
            <person name="Gomez Garrido J."/>
        </authorList>
    </citation>
    <scope>NUCLEOTIDE SEQUENCE</scope>
</reference>
<organism evidence="6">
    <name type="scientific">Cacopsylla melanoneura</name>
    <dbReference type="NCBI Taxonomy" id="428564"/>
    <lineage>
        <taxon>Eukaryota</taxon>
        <taxon>Metazoa</taxon>
        <taxon>Ecdysozoa</taxon>
        <taxon>Arthropoda</taxon>
        <taxon>Hexapoda</taxon>
        <taxon>Insecta</taxon>
        <taxon>Pterygota</taxon>
        <taxon>Neoptera</taxon>
        <taxon>Paraneoptera</taxon>
        <taxon>Hemiptera</taxon>
        <taxon>Sternorrhyncha</taxon>
        <taxon>Psylloidea</taxon>
        <taxon>Psyllidae</taxon>
        <taxon>Psyllinae</taxon>
        <taxon>Cacopsylla</taxon>
    </lineage>
</organism>
<dbReference type="EMBL" id="HBUF01100376">
    <property type="protein sequence ID" value="CAG6637893.1"/>
    <property type="molecule type" value="Transcribed_RNA"/>
</dbReference>
<keyword evidence="5" id="KW-1133">Transmembrane helix</keyword>
<dbReference type="SUPFAM" id="SSF52058">
    <property type="entry name" value="L domain-like"/>
    <property type="match status" value="4"/>
</dbReference>
<dbReference type="InterPro" id="IPR001611">
    <property type="entry name" value="Leu-rich_rpt"/>
</dbReference>
<feature type="region of interest" description="Disordered" evidence="4">
    <location>
        <begin position="1191"/>
        <end position="1210"/>
    </location>
</feature>
<sequence>MQTFIQCCKVIHATVLNIYPWHSKHRFNPKMSSLSISILLVSILLLIDCVSSESCDSMIEDFPYPCRCKRMGEGQLAMDCDNVAFPNGEHPSLPFGLNLVTFSQRWVGHQILPMQIFSNAGIPIRRLDFSGNALRRLSDKLFSPHRDTLQELRLADNLFGDSLNPIFSTSEFHGLANLRILDLSDNQIKAIEEGILKGCDNLLELRLDHNRFTAIPSVSLNGPKALRILSMAYNRIGVLKADSFLSQRWLERIILRGNRLTTIEGGAFNALAKIHILNLSYNRLNKLNSDTFQGAEKMEYLDMSNNYFDLFPSIALKSLTALKHLNLSSNMISKIEISDISSMTKLEVLDLSRNNIAHLHPGLFTSLKSLRYLDLGVNQLRTIEENALNGLQSLEMLNLQDNNLLSIPATALMSLPRLAALKLDYNRITAIPPELLKLIASRLTIFGLAKNVIRELPPDVFRDFQKLKSLDLNGNFLINLEPTGLEESLDNLNVRDNQLTTVSASALNYRMLTKLDLSRNNLKELDSTAFSNVPTLLQLNLSRNSHLASLPPGVFDPLRKLEILDLSSTGLKQIPPFTFDELFALKYLNLAQNHLTEIPEMMFKNLLNLTYLDLSNNNIVNIRVGSLYGLSSMKRLDLSFNKLTTFKGDYFNSKIKPDSSSLEELNLNNNELSYLFPSSFTIHSKLKTLKLAFNKFNYFPKELILGLNNIQEVDLSNNQLKTIDDYDYGFLPRLRKLNLNNNNIDSISETCFFNSSQLQIINLSFNRLEKLGERLFNSLYRLKILNLNNNSLSELPDTIFERSRIRMLEHISLAWNQFTEAPLRSLQKQYFFLTSVDLSHNNIEHIPSDDSTMVNIKHLDLSFNPLTRESVNNILNEPKTVRALNLAGTNIEEVVHLETPFLQYLNLSYNNIKLLGQNIFDRSTLLEELDLGHNAINSLDPFTPLWAKLHNLQTLDLSYNPIDKIKQGHFDSLNSLIYLSLTNLPDIERIEKFAFKNFYNLEILKAYNYPKLGYMDTQGLLNQLTLLEILDIEITDTAIGSDQVISIMNARLKQLVLRGSRLKSVLASTLAGLKSPEITIGLHNSSVTSLPPALLVPLPRSSRITLDIGDNAISTLSAQFLVQLEDRKNNVVLTGLERNPIQCDCNARALRRSHLGLNIVCTSPVELSSRLLVETGDDELTCDVRKTTTTSTTAPTTVRSTRRSTTTTSEPEIIWSLPPNTASPVTKRAPIVRSGASMTTISNDDTLIIGIVGGVIGFIVILIIIICIVRLRMINNNSIVQAHQHCMNPQCPCPKYMGSPYMTPVAPSSYYMPYEKEMTLR</sequence>
<dbReference type="InterPro" id="IPR003591">
    <property type="entry name" value="Leu-rich_rpt_typical-subtyp"/>
</dbReference>
<keyword evidence="3" id="KW-0677">Repeat</keyword>
<evidence type="ECO:0000256" key="2">
    <source>
        <dbReference type="ARBA" id="ARBA00022729"/>
    </source>
</evidence>
<evidence type="ECO:0000256" key="5">
    <source>
        <dbReference type="SAM" id="Phobius"/>
    </source>
</evidence>
<dbReference type="Pfam" id="PF00560">
    <property type="entry name" value="LRR_1"/>
    <property type="match status" value="1"/>
</dbReference>
<dbReference type="SMART" id="SM00369">
    <property type="entry name" value="LRR_TYP"/>
    <property type="match status" value="29"/>
</dbReference>
<evidence type="ECO:0000256" key="4">
    <source>
        <dbReference type="SAM" id="MobiDB-lite"/>
    </source>
</evidence>
<dbReference type="SMART" id="SM00365">
    <property type="entry name" value="LRR_SD22"/>
    <property type="match status" value="12"/>
</dbReference>
<accession>A0A8D8VX78</accession>
<evidence type="ECO:0000313" key="6">
    <source>
        <dbReference type="EMBL" id="CAG6637893.1"/>
    </source>
</evidence>
<keyword evidence="1" id="KW-0433">Leucine-rich repeat</keyword>
<dbReference type="FunFam" id="3.80.10.10:FF:001164">
    <property type="entry name" value="GH01279p"/>
    <property type="match status" value="2"/>
</dbReference>
<dbReference type="PANTHER" id="PTHR24373:SF275">
    <property type="entry name" value="TIR DOMAIN-CONTAINING PROTEIN"/>
    <property type="match status" value="1"/>
</dbReference>
<keyword evidence="5" id="KW-0812">Transmembrane</keyword>
<name>A0A8D8VX78_9HEMI</name>
<dbReference type="PANTHER" id="PTHR24373">
    <property type="entry name" value="SLIT RELATED LEUCINE-RICH REPEAT NEURONAL PROTEIN"/>
    <property type="match status" value="1"/>
</dbReference>
<proteinExistence type="predicted"/>